<dbReference type="InterPro" id="IPR050542">
    <property type="entry name" value="Glycosyl_Hydrlase18_Chitinase"/>
</dbReference>
<evidence type="ECO:0000256" key="12">
    <source>
        <dbReference type="SAM" id="SignalP"/>
    </source>
</evidence>
<name>A0AAD4QD44_9AGAM</name>
<dbReference type="InterPro" id="IPR001223">
    <property type="entry name" value="Glyco_hydro18_cat"/>
</dbReference>
<dbReference type="GO" id="GO:0000272">
    <property type="term" value="P:polysaccharide catabolic process"/>
    <property type="evidence" value="ECO:0007669"/>
    <property type="project" value="UniProtKB-KW"/>
</dbReference>
<keyword evidence="8" id="KW-0624">Polysaccharide degradation</keyword>
<evidence type="ECO:0000256" key="1">
    <source>
        <dbReference type="ARBA" id="ARBA00000822"/>
    </source>
</evidence>
<comment type="similarity">
    <text evidence="10">Belongs to the glycosyl hydrolase 18 family.</text>
</comment>
<evidence type="ECO:0000256" key="6">
    <source>
        <dbReference type="ARBA" id="ARBA00023277"/>
    </source>
</evidence>
<keyword evidence="6" id="KW-0119">Carbohydrate metabolism</keyword>
<keyword evidence="7 9" id="KW-0326">Glycosidase</keyword>
<feature type="chain" id="PRO_5041971668" description="chitinase" evidence="12">
    <location>
        <begin position="21"/>
        <end position="363"/>
    </location>
</feature>
<keyword evidence="15" id="KW-1185">Reference proteome</keyword>
<dbReference type="Pfam" id="PF00704">
    <property type="entry name" value="Glyco_hydro_18"/>
    <property type="match status" value="1"/>
</dbReference>
<dbReference type="PANTHER" id="PTHR45708:SF49">
    <property type="entry name" value="ENDOCHITINASE"/>
    <property type="match status" value="1"/>
</dbReference>
<feature type="signal peptide" evidence="12">
    <location>
        <begin position="1"/>
        <end position="20"/>
    </location>
</feature>
<comment type="caution">
    <text evidence="14">The sequence shown here is derived from an EMBL/GenBank/DDBJ whole genome shotgun (WGS) entry which is preliminary data.</text>
</comment>
<gene>
    <name evidence="14" type="ORF">EDB92DRAFT_1998898</name>
</gene>
<accession>A0AAD4QD44</accession>
<dbReference type="EMBL" id="JAKELL010000031">
    <property type="protein sequence ID" value="KAH8990243.1"/>
    <property type="molecule type" value="Genomic_DNA"/>
</dbReference>
<proteinExistence type="inferred from homology"/>
<evidence type="ECO:0000256" key="9">
    <source>
        <dbReference type="RuleBase" id="RU000489"/>
    </source>
</evidence>
<keyword evidence="12" id="KW-0732">Signal</keyword>
<organism evidence="14 15">
    <name type="scientific">Lactarius akahatsu</name>
    <dbReference type="NCBI Taxonomy" id="416441"/>
    <lineage>
        <taxon>Eukaryota</taxon>
        <taxon>Fungi</taxon>
        <taxon>Dikarya</taxon>
        <taxon>Basidiomycota</taxon>
        <taxon>Agaricomycotina</taxon>
        <taxon>Agaricomycetes</taxon>
        <taxon>Russulales</taxon>
        <taxon>Russulaceae</taxon>
        <taxon>Lactarius</taxon>
    </lineage>
</organism>
<evidence type="ECO:0000256" key="4">
    <source>
        <dbReference type="ARBA" id="ARBA00022801"/>
    </source>
</evidence>
<sequence length="363" mass="38062">MTVLGPFGLLLLAFAVPALSVPPPATVPAYNITRNDNLAVYWGQDGSGKQQDLSAYCQDSAIDNVIIAFLDVFRGQGGQPEINLANTCSASGNAVFGGTSLADCSFMAPQIEACQKNGKIVTLSLGGADSKVGFSSDSQAQSFADQIWNSFLGGSGAPRPFGGAVLDGVDLDIEQGSPSGYAAFVKQIRARAKGAKKQFFVTAAPQCPFPDANIGDALNAAPFDAVYVQFYNNFCGLDQPKEYNFATWDHWAKTVSANKDIKVYIGAPASKDAAGMGYVDVGTLANYAKHAQKTWSSFGGVMLWEASLAVANNNFHKTIKTSLSAGAPPRPSIAPTPAGTDTAEPAWVTIPTRVGGPIIIPLH</sequence>
<dbReference type="GO" id="GO:0008843">
    <property type="term" value="F:endochitinase activity"/>
    <property type="evidence" value="ECO:0007669"/>
    <property type="project" value="UniProtKB-EC"/>
</dbReference>
<comment type="catalytic activity">
    <reaction evidence="1">
        <text>Random endo-hydrolysis of N-acetyl-beta-D-glucosaminide (1-&gt;4)-beta-linkages in chitin and chitodextrins.</text>
        <dbReference type="EC" id="3.2.1.14"/>
    </reaction>
</comment>
<dbReference type="InterPro" id="IPR045321">
    <property type="entry name" value="Cts1-like"/>
</dbReference>
<dbReference type="PROSITE" id="PS01095">
    <property type="entry name" value="GH18_1"/>
    <property type="match status" value="1"/>
</dbReference>
<dbReference type="Gene3D" id="3.20.20.80">
    <property type="entry name" value="Glycosidases"/>
    <property type="match status" value="1"/>
</dbReference>
<evidence type="ECO:0000259" key="13">
    <source>
        <dbReference type="PROSITE" id="PS51910"/>
    </source>
</evidence>
<dbReference type="Proteomes" id="UP001201163">
    <property type="component" value="Unassembled WGS sequence"/>
</dbReference>
<dbReference type="GO" id="GO:0005576">
    <property type="term" value="C:extracellular region"/>
    <property type="evidence" value="ECO:0007669"/>
    <property type="project" value="TreeGrafter"/>
</dbReference>
<dbReference type="AlphaFoldDB" id="A0AAD4QD44"/>
<evidence type="ECO:0000256" key="3">
    <source>
        <dbReference type="ARBA" id="ARBA00022669"/>
    </source>
</evidence>
<dbReference type="CDD" id="cd02877">
    <property type="entry name" value="GH18_hevamine_XipI_class_III"/>
    <property type="match status" value="1"/>
</dbReference>
<dbReference type="GO" id="GO:0006032">
    <property type="term" value="P:chitin catabolic process"/>
    <property type="evidence" value="ECO:0007669"/>
    <property type="project" value="UniProtKB-KW"/>
</dbReference>
<evidence type="ECO:0000256" key="7">
    <source>
        <dbReference type="ARBA" id="ARBA00023295"/>
    </source>
</evidence>
<evidence type="ECO:0000256" key="8">
    <source>
        <dbReference type="ARBA" id="ARBA00023326"/>
    </source>
</evidence>
<evidence type="ECO:0000256" key="2">
    <source>
        <dbReference type="ARBA" id="ARBA00012729"/>
    </source>
</evidence>
<keyword evidence="3" id="KW-0147">Chitin-binding</keyword>
<dbReference type="EC" id="3.2.1.14" evidence="2"/>
<dbReference type="PROSITE" id="PS51910">
    <property type="entry name" value="GH18_2"/>
    <property type="match status" value="1"/>
</dbReference>
<protein>
    <recommendedName>
        <fullName evidence="2">chitinase</fullName>
        <ecNumber evidence="2">3.2.1.14</ecNumber>
    </recommendedName>
</protein>
<feature type="region of interest" description="Disordered" evidence="11">
    <location>
        <begin position="323"/>
        <end position="342"/>
    </location>
</feature>
<evidence type="ECO:0000313" key="14">
    <source>
        <dbReference type="EMBL" id="KAH8990243.1"/>
    </source>
</evidence>
<dbReference type="GO" id="GO:0008061">
    <property type="term" value="F:chitin binding"/>
    <property type="evidence" value="ECO:0007669"/>
    <property type="project" value="UniProtKB-KW"/>
</dbReference>
<reference evidence="14" key="1">
    <citation type="submission" date="2022-01" db="EMBL/GenBank/DDBJ databases">
        <title>Comparative genomics reveals a dynamic genome evolution in the ectomycorrhizal milk-cap (Lactarius) mushrooms.</title>
        <authorList>
            <consortium name="DOE Joint Genome Institute"/>
            <person name="Lebreton A."/>
            <person name="Tang N."/>
            <person name="Kuo A."/>
            <person name="LaButti K."/>
            <person name="Drula E."/>
            <person name="Barry K."/>
            <person name="Clum A."/>
            <person name="Lipzen A."/>
            <person name="Mousain D."/>
            <person name="Ng V."/>
            <person name="Wang R."/>
            <person name="Wang X."/>
            <person name="Dai Y."/>
            <person name="Henrissat B."/>
            <person name="Grigoriev I.V."/>
            <person name="Guerin-Laguette A."/>
            <person name="Yu F."/>
            <person name="Martin F.M."/>
        </authorList>
    </citation>
    <scope>NUCLEOTIDE SEQUENCE</scope>
    <source>
        <strain evidence="14">QP</strain>
    </source>
</reference>
<dbReference type="PANTHER" id="PTHR45708">
    <property type="entry name" value="ENDOCHITINASE"/>
    <property type="match status" value="1"/>
</dbReference>
<dbReference type="InterPro" id="IPR017853">
    <property type="entry name" value="GH"/>
</dbReference>
<dbReference type="SUPFAM" id="SSF51445">
    <property type="entry name" value="(Trans)glycosidases"/>
    <property type="match status" value="1"/>
</dbReference>
<feature type="domain" description="GH18" evidence="13">
    <location>
        <begin position="36"/>
        <end position="326"/>
    </location>
</feature>
<evidence type="ECO:0000256" key="5">
    <source>
        <dbReference type="ARBA" id="ARBA00023024"/>
    </source>
</evidence>
<evidence type="ECO:0000256" key="10">
    <source>
        <dbReference type="RuleBase" id="RU004453"/>
    </source>
</evidence>
<keyword evidence="5" id="KW-0146">Chitin degradation</keyword>
<keyword evidence="4 9" id="KW-0378">Hydrolase</keyword>
<dbReference type="InterPro" id="IPR001579">
    <property type="entry name" value="Glyco_hydro_18_chit_AS"/>
</dbReference>
<evidence type="ECO:0000313" key="15">
    <source>
        <dbReference type="Proteomes" id="UP001201163"/>
    </source>
</evidence>
<evidence type="ECO:0000256" key="11">
    <source>
        <dbReference type="SAM" id="MobiDB-lite"/>
    </source>
</evidence>